<dbReference type="PANTHER" id="PTHR15427">
    <property type="entry name" value="EMILIN ELASTIN MICROFIBRIL INTERFACE-LOCATED PROTEIN ELASTIN MICROFIBRIL INTERFACER"/>
    <property type="match status" value="1"/>
</dbReference>
<accession>A0A210PUX4</accession>
<feature type="domain" description="C1q" evidence="3">
    <location>
        <begin position="21"/>
        <end position="158"/>
    </location>
</feature>
<dbReference type="SMART" id="SM00110">
    <property type="entry name" value="C1Q"/>
    <property type="match status" value="1"/>
</dbReference>
<dbReference type="PROSITE" id="PS50871">
    <property type="entry name" value="C1Q"/>
    <property type="match status" value="1"/>
</dbReference>
<dbReference type="PANTHER" id="PTHR15427:SF33">
    <property type="entry name" value="COLLAGEN IV NC1 DOMAIN-CONTAINING PROTEIN"/>
    <property type="match status" value="1"/>
</dbReference>
<evidence type="ECO:0000313" key="5">
    <source>
        <dbReference type="Proteomes" id="UP000242188"/>
    </source>
</evidence>
<keyword evidence="4" id="KW-0176">Collagen</keyword>
<keyword evidence="5" id="KW-1185">Reference proteome</keyword>
<dbReference type="PRINTS" id="PR00007">
    <property type="entry name" value="COMPLEMNTC1Q"/>
</dbReference>
<dbReference type="Pfam" id="PF00386">
    <property type="entry name" value="C1q"/>
    <property type="match status" value="1"/>
</dbReference>
<evidence type="ECO:0000256" key="1">
    <source>
        <dbReference type="ARBA" id="ARBA00004613"/>
    </source>
</evidence>
<proteinExistence type="predicted"/>
<dbReference type="STRING" id="6573.A0A210PUX4"/>
<dbReference type="AlphaFoldDB" id="A0A210PUX4"/>
<dbReference type="InterPro" id="IPR050392">
    <property type="entry name" value="Collagen/C1q_domain"/>
</dbReference>
<name>A0A210PUX4_MIZYE</name>
<dbReference type="EMBL" id="NEDP02005476">
    <property type="protein sequence ID" value="OWF40283.1"/>
    <property type="molecule type" value="Genomic_DNA"/>
</dbReference>
<protein>
    <submittedName>
        <fullName evidence="4">Collagen alpha-1(VIII) chain</fullName>
    </submittedName>
</protein>
<dbReference type="SUPFAM" id="SSF49842">
    <property type="entry name" value="TNF-like"/>
    <property type="match status" value="1"/>
</dbReference>
<reference evidence="4 5" key="1">
    <citation type="journal article" date="2017" name="Nat. Ecol. Evol.">
        <title>Scallop genome provides insights into evolution of bilaterian karyotype and development.</title>
        <authorList>
            <person name="Wang S."/>
            <person name="Zhang J."/>
            <person name="Jiao W."/>
            <person name="Li J."/>
            <person name="Xun X."/>
            <person name="Sun Y."/>
            <person name="Guo X."/>
            <person name="Huan P."/>
            <person name="Dong B."/>
            <person name="Zhang L."/>
            <person name="Hu X."/>
            <person name="Sun X."/>
            <person name="Wang J."/>
            <person name="Zhao C."/>
            <person name="Wang Y."/>
            <person name="Wang D."/>
            <person name="Huang X."/>
            <person name="Wang R."/>
            <person name="Lv J."/>
            <person name="Li Y."/>
            <person name="Zhang Z."/>
            <person name="Liu B."/>
            <person name="Lu W."/>
            <person name="Hui Y."/>
            <person name="Liang J."/>
            <person name="Zhou Z."/>
            <person name="Hou R."/>
            <person name="Li X."/>
            <person name="Liu Y."/>
            <person name="Li H."/>
            <person name="Ning X."/>
            <person name="Lin Y."/>
            <person name="Zhao L."/>
            <person name="Xing Q."/>
            <person name="Dou J."/>
            <person name="Li Y."/>
            <person name="Mao J."/>
            <person name="Guo H."/>
            <person name="Dou H."/>
            <person name="Li T."/>
            <person name="Mu C."/>
            <person name="Jiang W."/>
            <person name="Fu Q."/>
            <person name="Fu X."/>
            <person name="Miao Y."/>
            <person name="Liu J."/>
            <person name="Yu Q."/>
            <person name="Li R."/>
            <person name="Liao H."/>
            <person name="Li X."/>
            <person name="Kong Y."/>
            <person name="Jiang Z."/>
            <person name="Chourrout D."/>
            <person name="Li R."/>
            <person name="Bao Z."/>
        </authorList>
    </citation>
    <scope>NUCLEOTIDE SEQUENCE [LARGE SCALE GENOMIC DNA]</scope>
    <source>
        <strain evidence="4 5">PY_sf001</strain>
    </source>
</reference>
<dbReference type="GO" id="GO:0005581">
    <property type="term" value="C:collagen trimer"/>
    <property type="evidence" value="ECO:0007669"/>
    <property type="project" value="UniProtKB-KW"/>
</dbReference>
<dbReference type="InterPro" id="IPR001073">
    <property type="entry name" value="C1q_dom"/>
</dbReference>
<dbReference type="InterPro" id="IPR008983">
    <property type="entry name" value="Tumour_necrosis_fac-like_dom"/>
</dbReference>
<dbReference type="Gene3D" id="2.60.120.40">
    <property type="match status" value="1"/>
</dbReference>
<dbReference type="Proteomes" id="UP000242188">
    <property type="component" value="Unassembled WGS sequence"/>
</dbReference>
<evidence type="ECO:0000259" key="3">
    <source>
        <dbReference type="PROSITE" id="PS50871"/>
    </source>
</evidence>
<comment type="subcellular location">
    <subcellularLocation>
        <location evidence="1">Secreted</location>
    </subcellularLocation>
</comment>
<organism evidence="4 5">
    <name type="scientific">Mizuhopecten yessoensis</name>
    <name type="common">Japanese scallop</name>
    <name type="synonym">Patinopecten yessoensis</name>
    <dbReference type="NCBI Taxonomy" id="6573"/>
    <lineage>
        <taxon>Eukaryota</taxon>
        <taxon>Metazoa</taxon>
        <taxon>Spiralia</taxon>
        <taxon>Lophotrochozoa</taxon>
        <taxon>Mollusca</taxon>
        <taxon>Bivalvia</taxon>
        <taxon>Autobranchia</taxon>
        <taxon>Pteriomorphia</taxon>
        <taxon>Pectinida</taxon>
        <taxon>Pectinoidea</taxon>
        <taxon>Pectinidae</taxon>
        <taxon>Mizuhopecten</taxon>
    </lineage>
</organism>
<evidence type="ECO:0000313" key="4">
    <source>
        <dbReference type="EMBL" id="OWF40283.1"/>
    </source>
</evidence>
<dbReference type="OrthoDB" id="6117751at2759"/>
<keyword evidence="2" id="KW-0964">Secreted</keyword>
<evidence type="ECO:0000256" key="2">
    <source>
        <dbReference type="ARBA" id="ARBA00022525"/>
    </source>
</evidence>
<sequence length="158" mass="17955">MIPKWTTKVDKDFRRVAPNHPPAPQSAFKAWLTHKLTNVGSEQIITFDNAEINIGNQYNPTTGVFTCDIPGLYVFHLTITIYGDTNVELFFTKNGQYMHNFYLANKEFLSSGSPTALIQLDQGDTVWIKSDQYHSTGDLIYGGFSYFSGFLLYPRIQN</sequence>
<gene>
    <name evidence="4" type="ORF">KP79_PYT25124</name>
</gene>
<comment type="caution">
    <text evidence="4">The sequence shown here is derived from an EMBL/GenBank/DDBJ whole genome shotgun (WGS) entry which is preliminary data.</text>
</comment>